<feature type="compositionally biased region" description="Polar residues" evidence="1">
    <location>
        <begin position="172"/>
        <end position="182"/>
    </location>
</feature>
<feature type="transmembrane region" description="Helical" evidence="2">
    <location>
        <begin position="83"/>
        <end position="101"/>
    </location>
</feature>
<evidence type="ECO:0000256" key="2">
    <source>
        <dbReference type="SAM" id="Phobius"/>
    </source>
</evidence>
<keyword evidence="4" id="KW-1185">Reference proteome</keyword>
<gene>
    <name evidence="3" type="ORF">Bathy09g04570</name>
</gene>
<dbReference type="Proteomes" id="UP000198341">
    <property type="component" value="Chromosome 9"/>
</dbReference>
<reference evidence="3 4" key="1">
    <citation type="submission" date="2011-10" db="EMBL/GenBank/DDBJ databases">
        <authorList>
            <person name="Genoscope - CEA"/>
        </authorList>
    </citation>
    <scope>NUCLEOTIDE SEQUENCE [LARGE SCALE GENOMIC DNA]</scope>
    <source>
        <strain evidence="3 4">RCC 1105</strain>
    </source>
</reference>
<dbReference type="GeneID" id="19013963"/>
<accession>K8F3Z0</accession>
<organism evidence="3 4">
    <name type="scientific">Bathycoccus prasinos</name>
    <dbReference type="NCBI Taxonomy" id="41875"/>
    <lineage>
        <taxon>Eukaryota</taxon>
        <taxon>Viridiplantae</taxon>
        <taxon>Chlorophyta</taxon>
        <taxon>Mamiellophyceae</taxon>
        <taxon>Mamiellales</taxon>
        <taxon>Bathycoccaceae</taxon>
        <taxon>Bathycoccus</taxon>
    </lineage>
</organism>
<dbReference type="EMBL" id="FO082270">
    <property type="protein sequence ID" value="CCO66762.1"/>
    <property type="molecule type" value="Genomic_DNA"/>
</dbReference>
<feature type="region of interest" description="Disordered" evidence="1">
    <location>
        <begin position="159"/>
        <end position="182"/>
    </location>
</feature>
<keyword evidence="2" id="KW-0472">Membrane</keyword>
<evidence type="ECO:0000313" key="3">
    <source>
        <dbReference type="EMBL" id="CCO66762.1"/>
    </source>
</evidence>
<sequence length="197" mass="22066">MAEQQGGALSAQQKKNNVLGKGTIVPSADDLENPVRNENPALLKHIQNGAKDESEQTKRLRKLHKVLNVHGHLKTVADRNPDSGYFVVAFAFIILWIGVYVRQTVDHVNQVRAQERLEARALNNKLERKQFATGNTGDRVADDIALRFELEEAKNEAEKLRRQLNERDGSNSKDANVSSSTLSERAAATLDFIKRKD</sequence>
<keyword evidence="2" id="KW-1133">Transmembrane helix</keyword>
<evidence type="ECO:0000313" key="4">
    <source>
        <dbReference type="Proteomes" id="UP000198341"/>
    </source>
</evidence>
<proteinExistence type="predicted"/>
<dbReference type="AlphaFoldDB" id="K8F3Z0"/>
<protein>
    <submittedName>
        <fullName evidence="3">Uncharacterized protein</fullName>
    </submittedName>
</protein>
<dbReference type="RefSeq" id="XP_007511202.1">
    <property type="nucleotide sequence ID" value="XM_007511140.1"/>
</dbReference>
<name>K8F3Z0_9CHLO</name>
<evidence type="ECO:0000256" key="1">
    <source>
        <dbReference type="SAM" id="MobiDB-lite"/>
    </source>
</evidence>
<dbReference type="KEGG" id="bpg:Bathy09g04570"/>
<feature type="compositionally biased region" description="Basic and acidic residues" evidence="1">
    <location>
        <begin position="159"/>
        <end position="171"/>
    </location>
</feature>
<keyword evidence="2" id="KW-0812">Transmembrane</keyword>